<name>A0ABX9R0H5_9ACTN</name>
<evidence type="ECO:0000313" key="2">
    <source>
        <dbReference type="Proteomes" id="UP000271548"/>
    </source>
</evidence>
<dbReference type="RefSeq" id="WP_120680734.1">
    <property type="nucleotide sequence ID" value="NZ_RAZS01000008.1"/>
</dbReference>
<dbReference type="EMBL" id="RAZS01000008">
    <property type="protein sequence ID" value="RKN16482.1"/>
    <property type="molecule type" value="Genomic_DNA"/>
</dbReference>
<keyword evidence="2" id="KW-1185">Reference proteome</keyword>
<dbReference type="Proteomes" id="UP000271548">
    <property type="component" value="Unassembled WGS sequence"/>
</dbReference>
<comment type="caution">
    <text evidence="1">The sequence shown here is derived from an EMBL/GenBank/DDBJ whole genome shotgun (WGS) entry which is preliminary data.</text>
</comment>
<sequence length="253" mass="26970">MVDGFVYANNEPDHPLAGAQVGARVRLPSFDPPWIVLHHRLDAVRPARWPGRLFRVRSVPAETEEERVALEGAGWNLRADASYRRVFAVDVLAELSPALLFGPNGAAVVEVLDRADRLTEVVARDLAAARHPGAAGAYRRAWERWLSGQPNGAAYRDGDHSGVLAVPGAGPAGSPIGSGFAAISICVTASARQRAGSAAFIFDEDDDEELLVEPWSTAGAALIEAAMALGAPELVDEADRATLTAAWRAIRRP</sequence>
<protein>
    <submittedName>
        <fullName evidence="1">Uncharacterized protein</fullName>
    </submittedName>
</protein>
<gene>
    <name evidence="1" type="ORF">D7147_22120</name>
</gene>
<accession>A0ABX9R0H5</accession>
<proteinExistence type="predicted"/>
<evidence type="ECO:0000313" key="1">
    <source>
        <dbReference type="EMBL" id="RKN16482.1"/>
    </source>
</evidence>
<reference evidence="1 2" key="1">
    <citation type="submission" date="2018-09" db="EMBL/GenBank/DDBJ databases">
        <title>Micromonospora sp. nov. MS1-9, isolated from a root of Musa sp.</title>
        <authorList>
            <person name="Kuncharoen N."/>
            <person name="Kudo T."/>
            <person name="Ohkuma M."/>
            <person name="Yuki M."/>
            <person name="Tanasupawat S."/>
        </authorList>
    </citation>
    <scope>NUCLEOTIDE SEQUENCE [LARGE SCALE GENOMIC DNA]</scope>
    <source>
        <strain evidence="1 2">NGC1-4</strain>
    </source>
</reference>
<organism evidence="1 2">
    <name type="scientific">Micromonospora musae</name>
    <dbReference type="NCBI Taxonomy" id="1894970"/>
    <lineage>
        <taxon>Bacteria</taxon>
        <taxon>Bacillati</taxon>
        <taxon>Actinomycetota</taxon>
        <taxon>Actinomycetes</taxon>
        <taxon>Micromonosporales</taxon>
        <taxon>Micromonosporaceae</taxon>
        <taxon>Micromonospora</taxon>
    </lineage>
</organism>